<dbReference type="Proteomes" id="UP000704068">
    <property type="component" value="Unassembled WGS sequence"/>
</dbReference>
<proteinExistence type="predicted"/>
<sequence length="73" mass="8292">MNYQCLTFEEAPVIFNGFKCDRHSFFVRYSRLRPHFSGSEVGAALIGIGQGLAHSTFMFTFAGNKRTRDGNQR</sequence>
<feature type="transmembrane region" description="Helical" evidence="1">
    <location>
        <begin position="41"/>
        <end position="63"/>
    </location>
</feature>
<evidence type="ECO:0000313" key="3">
    <source>
        <dbReference type="Proteomes" id="UP000704068"/>
    </source>
</evidence>
<evidence type="ECO:0000313" key="2">
    <source>
        <dbReference type="EMBL" id="MBF0970411.1"/>
    </source>
</evidence>
<dbReference type="EMBL" id="JABZGR010000012">
    <property type="protein sequence ID" value="MBF0970411.1"/>
    <property type="molecule type" value="Genomic_DNA"/>
</dbReference>
<name>A0A929RY33_9BACT</name>
<comment type="caution">
    <text evidence="2">The sequence shown here is derived from an EMBL/GenBank/DDBJ whole genome shotgun (WGS) entry which is preliminary data.</text>
</comment>
<evidence type="ECO:0000256" key="1">
    <source>
        <dbReference type="SAM" id="Phobius"/>
    </source>
</evidence>
<keyword evidence="1" id="KW-0812">Transmembrane</keyword>
<gene>
    <name evidence="2" type="ORF">HXK21_05155</name>
</gene>
<accession>A0A929RY33</accession>
<reference evidence="2" key="1">
    <citation type="submission" date="2020-04" db="EMBL/GenBank/DDBJ databases">
        <title>Deep metagenomics examines the oral microbiome during advanced dental caries in children, revealing novel taxa and co-occurrences with host molecules.</title>
        <authorList>
            <person name="Baker J.L."/>
            <person name="Morton J.T."/>
            <person name="Dinis M."/>
            <person name="Alvarez R."/>
            <person name="Tran N.C."/>
            <person name="Knight R."/>
            <person name="Edlund A."/>
        </authorList>
    </citation>
    <scope>NUCLEOTIDE SEQUENCE</scope>
    <source>
        <strain evidence="2">JCVI_34_bin.1</strain>
    </source>
</reference>
<keyword evidence="1" id="KW-0472">Membrane</keyword>
<keyword evidence="1" id="KW-1133">Transmembrane helix</keyword>
<protein>
    <submittedName>
        <fullName evidence="2">Uncharacterized protein</fullName>
    </submittedName>
</protein>
<organism evidence="2 3">
    <name type="scientific">Alloprevotella tannerae</name>
    <dbReference type="NCBI Taxonomy" id="76122"/>
    <lineage>
        <taxon>Bacteria</taxon>
        <taxon>Pseudomonadati</taxon>
        <taxon>Bacteroidota</taxon>
        <taxon>Bacteroidia</taxon>
        <taxon>Bacteroidales</taxon>
        <taxon>Prevotellaceae</taxon>
        <taxon>Alloprevotella</taxon>
    </lineage>
</organism>
<dbReference type="AlphaFoldDB" id="A0A929RY33"/>
<dbReference type="RefSeq" id="WP_303763817.1">
    <property type="nucleotide sequence ID" value="NZ_JABZGR010000012.1"/>
</dbReference>